<dbReference type="SMART" id="SM00267">
    <property type="entry name" value="GGDEF"/>
    <property type="match status" value="1"/>
</dbReference>
<dbReference type="CDD" id="cd01949">
    <property type="entry name" value="GGDEF"/>
    <property type="match status" value="1"/>
</dbReference>
<proteinExistence type="predicted"/>
<evidence type="ECO:0000313" key="6">
    <source>
        <dbReference type="EMBL" id="MFG6465597.1"/>
    </source>
</evidence>
<sequence length="626" mass="68251">MRSQLPPAQLAKAALQRLAQARLEPTPENYARAYAIESGSEPTPAAAGAPAERHLQLMSKLISLALPSGTTRQELQNALREQRLDELQRQIDKLLEVAGPGAQAEALAQAIERLVRGLERGGRHWTIARKKDGVFRAVELSRTDSGKLIKRLGQLMASWDKDDDDSGVETDEDGGTPSQLFADSGFAETGFRDSGGLGSADPGSAGANESGRTGSLSDLIPLVDTQPHWSAVADELNGTVRHALRSPQTEATPADALMRELEAAQAELQAEGATPERSQQMAALCLRARHLLDHRRHLFDELGGLCRELSSSLVDLAEDDSWARGQAEAMNNTLAQGLSGRGVRTVSELLAGTRDRQRALRDERSKARDALKGLIQRMLSELGELGQHTDRFQSSVGRYADAIEQADSLESLAGTVREMVEESRSVQSLVSQTQQRLTLEHDRAAALTQRVDELESELRRLSNEVHTDQLTQVANRRGLIQAFGIEQAKSERESTRIALALLDIDNFKKLNDSLGHHAGDIALKSLAERAQASLRPGDMVARYGGEEFVLMLPNTPLDEAQQVLVRLQRSLSSALFNHEGKDVFVTFSAGVTLYRTGETLEAALDRADVALYEAKHTGKNRACVAE</sequence>
<feature type="coiled-coil region" evidence="3">
    <location>
        <begin position="437"/>
        <end position="471"/>
    </location>
</feature>
<evidence type="ECO:0000256" key="4">
    <source>
        <dbReference type="SAM" id="MobiDB-lite"/>
    </source>
</evidence>
<dbReference type="RefSeq" id="WP_394381300.1">
    <property type="nucleotide sequence ID" value="NZ_JBIGIB010000001.1"/>
</dbReference>
<keyword evidence="3" id="KW-0175">Coiled coil</keyword>
<evidence type="ECO:0000256" key="3">
    <source>
        <dbReference type="SAM" id="Coils"/>
    </source>
</evidence>
<dbReference type="InterPro" id="IPR000160">
    <property type="entry name" value="GGDEF_dom"/>
</dbReference>
<comment type="caution">
    <text evidence="6">The sequence shown here is derived from an EMBL/GenBank/DDBJ whole genome shotgun (WGS) entry which is preliminary data.</text>
</comment>
<feature type="domain" description="GGDEF" evidence="5">
    <location>
        <begin position="495"/>
        <end position="626"/>
    </location>
</feature>
<keyword evidence="6" id="KW-0808">Transferase</keyword>
<evidence type="ECO:0000259" key="5">
    <source>
        <dbReference type="PROSITE" id="PS50887"/>
    </source>
</evidence>
<gene>
    <name evidence="6" type="ORF">ACG01O_03135</name>
</gene>
<feature type="compositionally biased region" description="Acidic residues" evidence="4">
    <location>
        <begin position="161"/>
        <end position="174"/>
    </location>
</feature>
<dbReference type="Pfam" id="PF00990">
    <property type="entry name" value="GGDEF"/>
    <property type="match status" value="1"/>
</dbReference>
<evidence type="ECO:0000256" key="2">
    <source>
        <dbReference type="ARBA" id="ARBA00034247"/>
    </source>
</evidence>
<dbReference type="Proteomes" id="UP001606303">
    <property type="component" value="Unassembled WGS sequence"/>
</dbReference>
<comment type="catalytic activity">
    <reaction evidence="2">
        <text>2 GTP = 3',3'-c-di-GMP + 2 diphosphate</text>
        <dbReference type="Rhea" id="RHEA:24898"/>
        <dbReference type="ChEBI" id="CHEBI:33019"/>
        <dbReference type="ChEBI" id="CHEBI:37565"/>
        <dbReference type="ChEBI" id="CHEBI:58805"/>
        <dbReference type="EC" id="2.7.7.65"/>
    </reaction>
</comment>
<dbReference type="PANTHER" id="PTHR45138">
    <property type="entry name" value="REGULATORY COMPONENTS OF SENSORY TRANSDUCTION SYSTEM"/>
    <property type="match status" value="1"/>
</dbReference>
<keyword evidence="7" id="KW-1185">Reference proteome</keyword>
<dbReference type="Gene3D" id="3.30.70.270">
    <property type="match status" value="1"/>
</dbReference>
<dbReference type="GO" id="GO:0052621">
    <property type="term" value="F:diguanylate cyclase activity"/>
    <property type="evidence" value="ECO:0007669"/>
    <property type="project" value="UniProtKB-EC"/>
</dbReference>
<dbReference type="EMBL" id="JBIGIB010000001">
    <property type="protein sequence ID" value="MFG6465597.1"/>
    <property type="molecule type" value="Genomic_DNA"/>
</dbReference>
<keyword evidence="6" id="KW-0548">Nucleotidyltransferase</keyword>
<dbReference type="InterPro" id="IPR043128">
    <property type="entry name" value="Rev_trsase/Diguanyl_cyclase"/>
</dbReference>
<dbReference type="PROSITE" id="PS50887">
    <property type="entry name" value="GGDEF"/>
    <property type="match status" value="1"/>
</dbReference>
<feature type="region of interest" description="Disordered" evidence="4">
    <location>
        <begin position="159"/>
        <end position="219"/>
    </location>
</feature>
<evidence type="ECO:0000256" key="1">
    <source>
        <dbReference type="ARBA" id="ARBA00012528"/>
    </source>
</evidence>
<dbReference type="EC" id="2.7.7.65" evidence="1"/>
<organism evidence="6 7">
    <name type="scientific">Pelomonas baiyunensis</name>
    <dbReference type="NCBI Taxonomy" id="3299026"/>
    <lineage>
        <taxon>Bacteria</taxon>
        <taxon>Pseudomonadati</taxon>
        <taxon>Pseudomonadota</taxon>
        <taxon>Betaproteobacteria</taxon>
        <taxon>Burkholderiales</taxon>
        <taxon>Sphaerotilaceae</taxon>
        <taxon>Roseateles</taxon>
    </lineage>
</organism>
<dbReference type="InterPro" id="IPR050469">
    <property type="entry name" value="Diguanylate_Cyclase"/>
</dbReference>
<reference evidence="6 7" key="1">
    <citation type="submission" date="2024-08" db="EMBL/GenBank/DDBJ databases">
        <authorList>
            <person name="Lu H."/>
        </authorList>
    </citation>
    <scope>NUCLEOTIDE SEQUENCE [LARGE SCALE GENOMIC DNA]</scope>
    <source>
        <strain evidence="6 7">BYS87W</strain>
    </source>
</reference>
<dbReference type="SUPFAM" id="SSF55073">
    <property type="entry name" value="Nucleotide cyclase"/>
    <property type="match status" value="1"/>
</dbReference>
<dbReference type="NCBIfam" id="TIGR00254">
    <property type="entry name" value="GGDEF"/>
    <property type="match status" value="1"/>
</dbReference>
<dbReference type="PANTHER" id="PTHR45138:SF9">
    <property type="entry name" value="DIGUANYLATE CYCLASE DGCM-RELATED"/>
    <property type="match status" value="1"/>
</dbReference>
<dbReference type="InterPro" id="IPR029787">
    <property type="entry name" value="Nucleotide_cyclase"/>
</dbReference>
<name>A0ABW7GUE7_9BURK</name>
<accession>A0ABW7GUE7</accession>
<protein>
    <recommendedName>
        <fullName evidence="1">diguanylate cyclase</fullName>
        <ecNumber evidence="1">2.7.7.65</ecNumber>
    </recommendedName>
</protein>
<evidence type="ECO:0000313" key="7">
    <source>
        <dbReference type="Proteomes" id="UP001606303"/>
    </source>
</evidence>